<organism evidence="1 2">
    <name type="scientific">Candidatus Merdivicinus excrementipullorum</name>
    <dbReference type="NCBI Taxonomy" id="2840867"/>
    <lineage>
        <taxon>Bacteria</taxon>
        <taxon>Bacillati</taxon>
        <taxon>Bacillota</taxon>
        <taxon>Clostridia</taxon>
        <taxon>Eubacteriales</taxon>
        <taxon>Oscillospiraceae</taxon>
        <taxon>Oscillospiraceae incertae sedis</taxon>
        <taxon>Candidatus Merdivicinus</taxon>
    </lineage>
</organism>
<comment type="caution">
    <text evidence="1">The sequence shown here is derived from an EMBL/GenBank/DDBJ whole genome shotgun (WGS) entry which is preliminary data.</text>
</comment>
<reference evidence="1" key="2">
    <citation type="journal article" date="2021" name="PeerJ">
        <title>Extensive microbial diversity within the chicken gut microbiome revealed by metagenomics and culture.</title>
        <authorList>
            <person name="Gilroy R."/>
            <person name="Ravi A."/>
            <person name="Getino M."/>
            <person name="Pursley I."/>
            <person name="Horton D.L."/>
            <person name="Alikhan N.F."/>
            <person name="Baker D."/>
            <person name="Gharbi K."/>
            <person name="Hall N."/>
            <person name="Watson M."/>
            <person name="Adriaenssens E.M."/>
            <person name="Foster-Nyarko E."/>
            <person name="Jarju S."/>
            <person name="Secka A."/>
            <person name="Antonio M."/>
            <person name="Oren A."/>
            <person name="Chaudhuri R.R."/>
            <person name="La Ragione R."/>
            <person name="Hildebrand F."/>
            <person name="Pallen M.J."/>
        </authorList>
    </citation>
    <scope>NUCLEOTIDE SEQUENCE</scope>
    <source>
        <strain evidence="1">CHK199-13235</strain>
    </source>
</reference>
<proteinExistence type="predicted"/>
<protein>
    <submittedName>
        <fullName evidence="1">Uncharacterized protein</fullName>
    </submittedName>
</protein>
<evidence type="ECO:0000313" key="1">
    <source>
        <dbReference type="EMBL" id="HIS76632.1"/>
    </source>
</evidence>
<dbReference type="EMBL" id="DVJP01000049">
    <property type="protein sequence ID" value="HIS76632.1"/>
    <property type="molecule type" value="Genomic_DNA"/>
</dbReference>
<dbReference type="Pfam" id="PF20648">
    <property type="entry name" value="DUF6809"/>
    <property type="match status" value="1"/>
</dbReference>
<accession>A0A9D1FN75</accession>
<dbReference type="InterPro" id="IPR049215">
    <property type="entry name" value="DUF6809"/>
</dbReference>
<evidence type="ECO:0000313" key="2">
    <source>
        <dbReference type="Proteomes" id="UP000824002"/>
    </source>
</evidence>
<gene>
    <name evidence="1" type="ORF">IAB51_07455</name>
</gene>
<dbReference type="AlphaFoldDB" id="A0A9D1FN75"/>
<reference evidence="1" key="1">
    <citation type="submission" date="2020-10" db="EMBL/GenBank/DDBJ databases">
        <authorList>
            <person name="Gilroy R."/>
        </authorList>
    </citation>
    <scope>NUCLEOTIDE SEQUENCE</scope>
    <source>
        <strain evidence="1">CHK199-13235</strain>
    </source>
</reference>
<dbReference type="Proteomes" id="UP000824002">
    <property type="component" value="Unassembled WGS sequence"/>
</dbReference>
<sequence length="54" mass="6439">MKNSILEDLWYGNINPHEQSFEKSNAIKELLKLIDRNRNQLNTTMTEEQREYAA</sequence>
<name>A0A9D1FN75_9FIRM</name>